<evidence type="ECO:0000313" key="3">
    <source>
        <dbReference type="Proteomes" id="UP000283210"/>
    </source>
</evidence>
<dbReference type="OrthoDB" id="10028852at2759"/>
<evidence type="ECO:0000313" key="2">
    <source>
        <dbReference type="EMBL" id="RVE75766.1"/>
    </source>
</evidence>
<feature type="compositionally biased region" description="Basic and acidic residues" evidence="1">
    <location>
        <begin position="314"/>
        <end position="340"/>
    </location>
</feature>
<reference evidence="2 3" key="2">
    <citation type="submission" date="2019-01" db="EMBL/GenBank/DDBJ databases">
        <title>A chromosome length genome reference of the Java medaka (oryzias javanicus).</title>
        <authorList>
            <person name="Herpin A."/>
            <person name="Takehana Y."/>
            <person name="Naruse K."/>
            <person name="Ansai S."/>
            <person name="Kawaguchi M."/>
        </authorList>
    </citation>
    <scope>NUCLEOTIDE SEQUENCE [LARGE SCALE GENOMIC DNA]</scope>
    <source>
        <strain evidence="2">RS831</strain>
        <tissue evidence="2">Whole body</tissue>
    </source>
</reference>
<sequence>MEDYDVFVQRSLSRLRRSRQDQEEVRSAAAPSSVIRFCGRAILPPLLSEEQRQQMQARREEAGRAAARMELEKHPRMRHVQTLLRSVQQLRKTPTLEELLQECEVTTKCSPGFPPPQSSSSDSHSEASSGSKHGPSPESAEELESGSPSPLSPICAFPTPDKQTCFEGGKADSPHQPEPRSPSGGQSSFSGYMNYKKVEISVCSQMDQHSCTFSSSGEASGVGGGFLHSTSNTIAIRPDIISHPPVDGEELERSGLEWSACGASSLWDCLPSEESGSVEQTDDGSCSAVLQSKDGNADEGSVAEGRNAAETEPGDGRRSSEERPHPRSLKDLLKKSQEYRRHQRMLRNQSRNIKTLEGTQELLRTPAEEQSLSDKENDELVFGNMKAADWSRTKVQGGTPSVGTSRKPREHFERIQSEISGNNTSIEIQSSPVTRNASELDLVSKTTLRNKLNSSQEFIIPADTSPFSKGAATVPAPSLCCSPSRLKDSCIKRPQPTEGAETSEEEPGVQFIEAPAGAEEVRAVSAQSSGHIERLETSLISDLESTAKESLEQTERNQNCCSDCSGTQRRDGRQQTRIPVLFRNAAPRGVSVPAAGGGLPATKSPSLNQSFDVEKPSGLWLQSFVGQAAHLTPENGGEDPAGKSRVKRRLVMHVTEQTPERRAGPVVRPTSSTPTATPSWSDDRTPDRLERSPPPRLRASAVRRGGARCFS</sequence>
<feature type="compositionally biased region" description="Basic and acidic residues" evidence="1">
    <location>
        <begin position="169"/>
        <end position="178"/>
    </location>
</feature>
<feature type="compositionally biased region" description="Low complexity" evidence="1">
    <location>
        <begin position="669"/>
        <end position="680"/>
    </location>
</feature>
<dbReference type="AlphaFoldDB" id="A0A437DLB2"/>
<dbReference type="EMBL" id="CM012437">
    <property type="protein sequence ID" value="RVE75766.1"/>
    <property type="molecule type" value="Genomic_DNA"/>
</dbReference>
<dbReference type="GO" id="GO:0032465">
    <property type="term" value="P:regulation of cytokinesis"/>
    <property type="evidence" value="ECO:0007669"/>
    <property type="project" value="InterPro"/>
</dbReference>
<gene>
    <name evidence="2" type="ORF">OJAV_G00002170</name>
</gene>
<dbReference type="GO" id="GO:1903723">
    <property type="term" value="P:negative regulation of centriole elongation"/>
    <property type="evidence" value="ECO:0007669"/>
    <property type="project" value="TreeGrafter"/>
</dbReference>
<reference evidence="2 3" key="1">
    <citation type="submission" date="2018-11" db="EMBL/GenBank/DDBJ databases">
        <authorList>
            <person name="Lopez-Roques C."/>
            <person name="Donnadieu C."/>
            <person name="Bouchez O."/>
            <person name="Klopp C."/>
            <person name="Cabau C."/>
            <person name="Zahm M."/>
        </authorList>
    </citation>
    <scope>NUCLEOTIDE SEQUENCE [LARGE SCALE GENOMIC DNA]</scope>
    <source>
        <strain evidence="2">RS831</strain>
        <tissue evidence="2">Whole body</tissue>
    </source>
</reference>
<keyword evidence="3" id="KW-1185">Reference proteome</keyword>
<dbReference type="PANTHER" id="PTHR13594:SF2">
    <property type="entry name" value="SI:CH73-100L22.3"/>
    <property type="match status" value="1"/>
</dbReference>
<dbReference type="PANTHER" id="PTHR13594">
    <property type="entry name" value="CENTRIOLAR COILED-COIL PROTEIN OF 110 KDA"/>
    <property type="match status" value="1"/>
</dbReference>
<evidence type="ECO:0000256" key="1">
    <source>
        <dbReference type="SAM" id="MobiDB-lite"/>
    </source>
</evidence>
<dbReference type="GO" id="GO:0007099">
    <property type="term" value="P:centriole replication"/>
    <property type="evidence" value="ECO:0007669"/>
    <property type="project" value="InterPro"/>
</dbReference>
<dbReference type="GO" id="GO:0005814">
    <property type="term" value="C:centriole"/>
    <property type="evidence" value="ECO:0007669"/>
    <property type="project" value="InterPro"/>
</dbReference>
<dbReference type="Proteomes" id="UP000283210">
    <property type="component" value="Chromosome 1"/>
</dbReference>
<dbReference type="Pfam" id="PF16025">
    <property type="entry name" value="CaM_bind"/>
    <property type="match status" value="1"/>
</dbReference>
<feature type="compositionally biased region" description="Basic and acidic residues" evidence="1">
    <location>
        <begin position="681"/>
        <end position="693"/>
    </location>
</feature>
<protein>
    <submittedName>
        <fullName evidence="2">Uncharacterized protein</fullName>
    </submittedName>
</protein>
<feature type="compositionally biased region" description="Low complexity" evidence="1">
    <location>
        <begin position="118"/>
        <end position="138"/>
    </location>
</feature>
<accession>A0A437DLB2</accession>
<name>A0A437DLB2_ORYJA</name>
<dbReference type="GO" id="GO:0032053">
    <property type="term" value="P:ciliary basal body organization"/>
    <property type="evidence" value="ECO:0007669"/>
    <property type="project" value="TreeGrafter"/>
</dbReference>
<feature type="region of interest" description="Disordered" evidence="1">
    <location>
        <begin position="654"/>
        <end position="711"/>
    </location>
</feature>
<feature type="region of interest" description="Disordered" evidence="1">
    <location>
        <begin position="108"/>
        <end position="190"/>
    </location>
</feature>
<proteinExistence type="predicted"/>
<organism evidence="2 3">
    <name type="scientific">Oryzias javanicus</name>
    <name type="common">Javanese ricefish</name>
    <name type="synonym">Aplocheilus javanicus</name>
    <dbReference type="NCBI Taxonomy" id="123683"/>
    <lineage>
        <taxon>Eukaryota</taxon>
        <taxon>Metazoa</taxon>
        <taxon>Chordata</taxon>
        <taxon>Craniata</taxon>
        <taxon>Vertebrata</taxon>
        <taxon>Euteleostomi</taxon>
        <taxon>Actinopterygii</taxon>
        <taxon>Neopterygii</taxon>
        <taxon>Teleostei</taxon>
        <taxon>Neoteleostei</taxon>
        <taxon>Acanthomorphata</taxon>
        <taxon>Ovalentaria</taxon>
        <taxon>Atherinomorphae</taxon>
        <taxon>Beloniformes</taxon>
        <taxon>Adrianichthyidae</taxon>
        <taxon>Oryziinae</taxon>
        <taxon>Oryzias</taxon>
    </lineage>
</organism>
<feature type="region of interest" description="Disordered" evidence="1">
    <location>
        <begin position="272"/>
        <end position="359"/>
    </location>
</feature>
<dbReference type="InterPro" id="IPR033207">
    <property type="entry name" value="CCP110"/>
</dbReference>